<dbReference type="InterPro" id="IPR050356">
    <property type="entry name" value="SulA_CellDiv_inhibitor"/>
</dbReference>
<dbReference type="GO" id="GO:0006281">
    <property type="term" value="P:DNA repair"/>
    <property type="evidence" value="ECO:0007669"/>
    <property type="project" value="InterPro"/>
</dbReference>
<protein>
    <submittedName>
        <fullName evidence="3">DNA polymerase Y family protein</fullName>
    </submittedName>
</protein>
<dbReference type="RefSeq" id="WP_109679728.1">
    <property type="nucleotide sequence ID" value="NZ_CP086615.1"/>
</dbReference>
<evidence type="ECO:0000313" key="4">
    <source>
        <dbReference type="Proteomes" id="UP000245474"/>
    </source>
</evidence>
<reference evidence="3 4" key="1">
    <citation type="submission" date="2018-05" db="EMBL/GenBank/DDBJ databases">
        <title>Spiribacter halobius sp. nov., a moderately halophilic bacterium isolated from marine solar saltern.</title>
        <authorList>
            <person name="Zheng W.-S."/>
            <person name="Lu D.-C."/>
            <person name="Du Z.-J."/>
        </authorList>
    </citation>
    <scope>NUCLEOTIDE SEQUENCE [LARGE SCALE GENOMIC DNA]</scope>
    <source>
        <strain evidence="3 4">E85</strain>
    </source>
</reference>
<keyword evidence="1" id="KW-0227">DNA damage</keyword>
<dbReference type="AlphaFoldDB" id="A0A2U2MY02"/>
<organism evidence="3 4">
    <name type="scientific">Sediminicurvatus halobius</name>
    <dbReference type="NCBI Taxonomy" id="2182432"/>
    <lineage>
        <taxon>Bacteria</taxon>
        <taxon>Pseudomonadati</taxon>
        <taxon>Pseudomonadota</taxon>
        <taxon>Gammaproteobacteria</taxon>
        <taxon>Chromatiales</taxon>
        <taxon>Ectothiorhodospiraceae</taxon>
        <taxon>Sediminicurvatus</taxon>
    </lineage>
</organism>
<dbReference type="EMBL" id="QFFI01000029">
    <property type="protein sequence ID" value="PWG61663.1"/>
    <property type="molecule type" value="Genomic_DNA"/>
</dbReference>
<dbReference type="Proteomes" id="UP000245474">
    <property type="component" value="Unassembled WGS sequence"/>
</dbReference>
<accession>A0A2U2MY02</accession>
<sequence length="476" mass="51874">MLWLCLYLPELPLTVFTRAADAALPFAVAEGREVLAVNAAARSGGVLPGMSLAAAGALLPELHHRERRRDSEARALKQLAAWSLRFTPRVSLQPPAAVLLEIGGSLRYFGGLERLMGRVRDGAARLGHRLQTGIAPTPTAAWLLARAGETTPVLETGELAGRLDGLPVETLALEARQQDALRGLGVETLGELYRLPRAGIARRLGPGLLRQLARAYGEQPDPRRDWQPPPRFRSRLELTAEVAHAAQLRPGFSQLIEELCGYLQGLGAGVRTCRVTLEHLHQAATPVTVGLLAPAREATRLLALLDEQLERVRLPAGVIAIELAAGTLEALAAETGNLLDGDRGGPADAGWEQLVETLAARLGERTVRGLAVHEEHRPERAWRYARPGAGAAAPTAGERPLWLLPQPEPLSTAGGLPRWRGPLVLEHGPERIESGWWDGTDTARDYYVAHNPEGERLWIYRDRRAHRGWYLHGLFA</sequence>
<proteinExistence type="predicted"/>
<feature type="domain" description="UmuC" evidence="2">
    <location>
        <begin position="24"/>
        <end position="145"/>
    </location>
</feature>
<dbReference type="PANTHER" id="PTHR35369:SF2">
    <property type="entry name" value="BLR3025 PROTEIN"/>
    <property type="match status" value="1"/>
</dbReference>
<dbReference type="CDD" id="cd03468">
    <property type="entry name" value="PolY_like"/>
    <property type="match status" value="1"/>
</dbReference>
<keyword evidence="4" id="KW-1185">Reference proteome</keyword>
<evidence type="ECO:0000256" key="1">
    <source>
        <dbReference type="ARBA" id="ARBA00022763"/>
    </source>
</evidence>
<dbReference type="InterPro" id="IPR001126">
    <property type="entry name" value="UmuC"/>
</dbReference>
<dbReference type="InterPro" id="IPR043502">
    <property type="entry name" value="DNA/RNA_pol_sf"/>
</dbReference>
<dbReference type="Pfam" id="PF00817">
    <property type="entry name" value="IMS"/>
    <property type="match status" value="1"/>
</dbReference>
<evidence type="ECO:0000313" key="3">
    <source>
        <dbReference type="EMBL" id="PWG61663.1"/>
    </source>
</evidence>
<gene>
    <name evidence="3" type="ORF">DEM34_15425</name>
</gene>
<dbReference type="SUPFAM" id="SSF56672">
    <property type="entry name" value="DNA/RNA polymerases"/>
    <property type="match status" value="1"/>
</dbReference>
<dbReference type="PANTHER" id="PTHR35369">
    <property type="entry name" value="BLR3025 PROTEIN-RELATED"/>
    <property type="match status" value="1"/>
</dbReference>
<evidence type="ECO:0000259" key="2">
    <source>
        <dbReference type="Pfam" id="PF00817"/>
    </source>
</evidence>
<dbReference type="OrthoDB" id="5298951at2"/>
<comment type="caution">
    <text evidence="3">The sequence shown here is derived from an EMBL/GenBank/DDBJ whole genome shotgun (WGS) entry which is preliminary data.</text>
</comment>
<name>A0A2U2MY02_9GAMM</name>